<organism evidence="1 2">
    <name type="scientific">Amycolatopsis acididurans</name>
    <dbReference type="NCBI Taxonomy" id="2724524"/>
    <lineage>
        <taxon>Bacteria</taxon>
        <taxon>Bacillati</taxon>
        <taxon>Actinomycetota</taxon>
        <taxon>Actinomycetes</taxon>
        <taxon>Pseudonocardiales</taxon>
        <taxon>Pseudonocardiaceae</taxon>
        <taxon>Amycolatopsis</taxon>
    </lineage>
</organism>
<dbReference type="InterPro" id="IPR050509">
    <property type="entry name" value="CoA-transferase_III"/>
</dbReference>
<proteinExistence type="predicted"/>
<dbReference type="PANTHER" id="PTHR48228">
    <property type="entry name" value="SUCCINYL-COA--D-CITRAMALATE COA-TRANSFERASE"/>
    <property type="match status" value="1"/>
</dbReference>
<keyword evidence="2" id="KW-1185">Reference proteome</keyword>
<dbReference type="InterPro" id="IPR023606">
    <property type="entry name" value="CoA-Trfase_III_dom_1_sf"/>
</dbReference>
<evidence type="ECO:0000313" key="2">
    <source>
        <dbReference type="Proteomes" id="UP000715441"/>
    </source>
</evidence>
<gene>
    <name evidence="1" type="ORF">HFP15_01090</name>
</gene>
<dbReference type="EMBL" id="JAAXLS010000001">
    <property type="protein sequence ID" value="NKQ51472.1"/>
    <property type="molecule type" value="Genomic_DNA"/>
</dbReference>
<evidence type="ECO:0008006" key="3">
    <source>
        <dbReference type="Google" id="ProtNLM"/>
    </source>
</evidence>
<comment type="caution">
    <text evidence="1">The sequence shown here is derived from an EMBL/GenBank/DDBJ whole genome shotgun (WGS) entry which is preliminary data.</text>
</comment>
<dbReference type="RefSeq" id="WP_168510400.1">
    <property type="nucleotide sequence ID" value="NZ_JAAXLS010000001.1"/>
</dbReference>
<dbReference type="InterPro" id="IPR003673">
    <property type="entry name" value="CoA-Trfase_fam_III"/>
</dbReference>
<reference evidence="1 2" key="1">
    <citation type="submission" date="2020-04" db="EMBL/GenBank/DDBJ databases">
        <title>Novel species.</title>
        <authorList>
            <person name="Teo W.F.A."/>
            <person name="Lipun K."/>
            <person name="Srisuk N."/>
            <person name="Duangmal K."/>
        </authorList>
    </citation>
    <scope>NUCLEOTIDE SEQUENCE [LARGE SCALE GENOMIC DNA]</scope>
    <source>
        <strain evidence="1 2">K13G38</strain>
    </source>
</reference>
<dbReference type="Proteomes" id="UP000715441">
    <property type="component" value="Unassembled WGS sequence"/>
</dbReference>
<accession>A0ABX1IZK5</accession>
<dbReference type="Pfam" id="PF02515">
    <property type="entry name" value="CoA_transf_3"/>
    <property type="match status" value="1"/>
</dbReference>
<sequence>MRGPLTGLRVAVPGTGAAAWHAARLLGRLGADVAAQADNHGAAADWAASGVMALTGRRDGPPVLPPGQTASAVRGALRAIELLCAVAGREVDLPGMGVLSERAALAGLRRDAPRSPGGAFRVLRAADAWVGLNLPRQSDVDLLPAWLEEADPVLDEAVARRRAGELAERARLLGLPFAVLPSEPDEQSLARGQVPFVLTGEPGARSWTLPPTVVVDLSSLWAGPLCAHLLGLTGARVIKVESVTRPDGARRGPREFYDLLHAGHESVVLDFAAAQGRAALAGLLDAADVVIEGSRPRALRQLGIDADEVLSRARDKVWIGITAYGRTGPWANVPGFGDDAALAAGLLAFDPGTGGPVPCGDAIADPVTGVNAALMAVACRMSGGAWLADLALREQIAATLVDTGEPGLPGEVARPRRREPAGVAAELGRDTGKVLAELGLPC</sequence>
<dbReference type="Gene3D" id="3.40.50.10540">
    <property type="entry name" value="Crotonobetainyl-coa:carnitine coa-transferase, domain 1"/>
    <property type="match status" value="1"/>
</dbReference>
<protein>
    <recommendedName>
        <fullName evidence="3">CoA transferase</fullName>
    </recommendedName>
</protein>
<evidence type="ECO:0000313" key="1">
    <source>
        <dbReference type="EMBL" id="NKQ51472.1"/>
    </source>
</evidence>
<dbReference type="SUPFAM" id="SSF89796">
    <property type="entry name" value="CoA-transferase family III (CaiB/BaiF)"/>
    <property type="match status" value="2"/>
</dbReference>
<dbReference type="PANTHER" id="PTHR48228:SF5">
    <property type="entry name" value="ALPHA-METHYLACYL-COA RACEMASE"/>
    <property type="match status" value="1"/>
</dbReference>
<name>A0ABX1IZK5_9PSEU</name>